<dbReference type="GO" id="GO:0008198">
    <property type="term" value="F:ferrous iron binding"/>
    <property type="evidence" value="ECO:0007669"/>
    <property type="project" value="TreeGrafter"/>
</dbReference>
<dbReference type="GO" id="GO:0005737">
    <property type="term" value="C:cytoplasm"/>
    <property type="evidence" value="ECO:0007669"/>
    <property type="project" value="UniProtKB-SubCell"/>
</dbReference>
<keyword evidence="27" id="KW-1185">Reference proteome</keyword>
<evidence type="ECO:0000256" key="13">
    <source>
        <dbReference type="ARBA" id="ARBA00030404"/>
    </source>
</evidence>
<dbReference type="FunFam" id="1.20.58.1470:FF:000001">
    <property type="entry name" value="FTO, alpha-ketoglutarate dependent dioxygenase"/>
    <property type="match status" value="1"/>
</dbReference>
<comment type="subcellular location">
    <subcellularLocation>
        <location evidence="3">Cytoplasm</location>
    </subcellularLocation>
    <subcellularLocation>
        <location evidence="2">Nucleus speckle</location>
    </subcellularLocation>
</comment>
<dbReference type="InterPro" id="IPR032868">
    <property type="entry name" value="FTO"/>
</dbReference>
<feature type="compositionally biased region" description="Basic and acidic residues" evidence="24">
    <location>
        <begin position="143"/>
        <end position="162"/>
    </location>
</feature>
<keyword evidence="11" id="KW-0408">Iron</keyword>
<evidence type="ECO:0000259" key="25">
    <source>
        <dbReference type="SMART" id="SM01223"/>
    </source>
</evidence>
<dbReference type="GO" id="GO:1990931">
    <property type="term" value="F:mRNA N6-methyladenosine dioxygenase activity"/>
    <property type="evidence" value="ECO:0007669"/>
    <property type="project" value="UniProtKB-EC"/>
</dbReference>
<evidence type="ECO:0000256" key="6">
    <source>
        <dbReference type="ARBA" id="ARBA00013477"/>
    </source>
</evidence>
<sequence>LKTNSDNQKIPFLGPTERGFQQLWDSSYTGLVLRRSCSLPVDLHAKVEAAFLTLRKKGSLLRDLVRVRDRDVFTAVSRALLGEPGHTYRYLDTRLFAIPWHSEDNELKGETCCDPDFRAACKALWELNNFFCSDVSQLKEGDRLVQDSKNSEGVDSESRQSEEGDTESNLSDYHIEDKENRESRCSPPSSPVLCSGPVQFNVTLLNYMDPAAMSQLKEEPYYGMGKMAVGWHHDENLVTHSPVAVYSFRCWPAEPNLVFSLCLVRMEGERRAEKAVTETGISEQTSESSEGSSSERTFWRIGLKVAWDIHTPGLILPLESGDCYYMRDDLNTTHQHCVLAGDTARFSSTHRVAECSRGTLAYIQTRCQEALSNLCTDPETGSHSLLALLPTTLQHCEEIHNEVEFEWLRQYWFQGRRYTRFCSWWSGPMEQLENDWRLMETMTKLFLAMVEDDGRAEDNRRDMAETLLSALTDRHQQRQTWRDRCHSTLAQTLPPEEAPVDRPFWGVDDPSMPLPFDLADIINRVESLLWRWPQFRSCLCLLCVT</sequence>
<evidence type="ECO:0000256" key="16">
    <source>
        <dbReference type="ARBA" id="ARBA00032169"/>
    </source>
</evidence>
<evidence type="ECO:0000256" key="20">
    <source>
        <dbReference type="ARBA" id="ARBA00048158"/>
    </source>
</evidence>
<keyword evidence="12" id="KW-0539">Nucleus</keyword>
<evidence type="ECO:0000256" key="17">
    <source>
        <dbReference type="ARBA" id="ARBA00032950"/>
    </source>
</evidence>
<keyword evidence="9" id="KW-0223">Dioxygenase</keyword>
<dbReference type="SMR" id="A0A3B4BBB2"/>
<evidence type="ECO:0000256" key="24">
    <source>
        <dbReference type="SAM" id="MobiDB-lite"/>
    </source>
</evidence>
<feature type="region of interest" description="Disordered" evidence="24">
    <location>
        <begin position="143"/>
        <end position="172"/>
    </location>
</feature>
<dbReference type="Pfam" id="PF12933">
    <property type="entry name" value="FTO_NTD"/>
    <property type="match status" value="2"/>
</dbReference>
<dbReference type="PANTHER" id="PTHR31291">
    <property type="entry name" value="ALPHA-KETOGLUTARATE-DEPENDENT DIOXYGENASE FTO"/>
    <property type="match status" value="1"/>
</dbReference>
<comment type="catalytic activity">
    <reaction evidence="20">
        <text>an N(6)-methyladenosine in mRNA + 2-oxoglutarate + O2 = an adenosine in mRNA + formaldehyde + succinate + CO2</text>
        <dbReference type="Rhea" id="RHEA:49520"/>
        <dbReference type="Rhea" id="RHEA-COMP:12414"/>
        <dbReference type="Rhea" id="RHEA-COMP:12417"/>
        <dbReference type="ChEBI" id="CHEBI:15379"/>
        <dbReference type="ChEBI" id="CHEBI:16526"/>
        <dbReference type="ChEBI" id="CHEBI:16810"/>
        <dbReference type="ChEBI" id="CHEBI:16842"/>
        <dbReference type="ChEBI" id="CHEBI:30031"/>
        <dbReference type="ChEBI" id="CHEBI:74411"/>
        <dbReference type="ChEBI" id="CHEBI:74449"/>
        <dbReference type="EC" id="1.14.11.53"/>
    </reaction>
</comment>
<feature type="domain" description="Alpha-ketoglutarate-dependent dioxygenase FTO catalytic" evidence="25">
    <location>
        <begin position="17"/>
        <end position="355"/>
    </location>
</feature>
<dbReference type="Pfam" id="PF12934">
    <property type="entry name" value="FTO_CTD"/>
    <property type="match status" value="1"/>
</dbReference>
<evidence type="ECO:0000256" key="15">
    <source>
        <dbReference type="ARBA" id="ARBA00030557"/>
    </source>
</evidence>
<accession>A0A3B4BBB2</accession>
<evidence type="ECO:0000256" key="10">
    <source>
        <dbReference type="ARBA" id="ARBA00023002"/>
    </source>
</evidence>
<comment type="subunit">
    <text evidence="18">Monomer. May also exist as homodimer.</text>
</comment>
<dbReference type="Ensembl" id="ENSPMGT00000028802.1">
    <property type="protein sequence ID" value="ENSPMGP00000027037.1"/>
    <property type="gene ID" value="ENSPMGG00000021823.1"/>
</dbReference>
<dbReference type="PANTHER" id="PTHR31291:SF2">
    <property type="entry name" value="ALPHA-KETOGLUTARATE-DEPENDENT DIOXYGENASE FTO"/>
    <property type="match status" value="1"/>
</dbReference>
<evidence type="ECO:0000256" key="14">
    <source>
        <dbReference type="ARBA" id="ARBA00030546"/>
    </source>
</evidence>
<comment type="catalytic activity">
    <reaction evidence="19">
        <text>an N(1)-methyladenosine in tRNA + 2-oxoglutarate + O2 = an adenosine in tRNA + formaldehyde + succinate + CO2</text>
        <dbReference type="Rhea" id="RHEA:54576"/>
        <dbReference type="Rhea" id="RHEA-COMP:10242"/>
        <dbReference type="Rhea" id="RHEA-COMP:12312"/>
        <dbReference type="ChEBI" id="CHEBI:15379"/>
        <dbReference type="ChEBI" id="CHEBI:16526"/>
        <dbReference type="ChEBI" id="CHEBI:16810"/>
        <dbReference type="ChEBI" id="CHEBI:16842"/>
        <dbReference type="ChEBI" id="CHEBI:30031"/>
        <dbReference type="ChEBI" id="CHEBI:74411"/>
        <dbReference type="ChEBI" id="CHEBI:74491"/>
    </reaction>
</comment>
<dbReference type="GO" id="GO:0006307">
    <property type="term" value="P:DNA alkylation repair"/>
    <property type="evidence" value="ECO:0007669"/>
    <property type="project" value="InterPro"/>
</dbReference>
<dbReference type="InterPro" id="IPR037151">
    <property type="entry name" value="AlkB-like_sf"/>
</dbReference>
<evidence type="ECO:0000256" key="23">
    <source>
        <dbReference type="ARBA" id="ARBA00049565"/>
    </source>
</evidence>
<dbReference type="SMART" id="SM01223">
    <property type="entry name" value="FTO_NTD"/>
    <property type="match status" value="1"/>
</dbReference>
<dbReference type="InterPro" id="IPR024366">
    <property type="entry name" value="FTO_C"/>
</dbReference>
<feature type="compositionally biased region" description="Low complexity" evidence="24">
    <location>
        <begin position="277"/>
        <end position="293"/>
    </location>
</feature>
<comment type="catalytic activity">
    <reaction evidence="23">
        <text>a 5'-end (N(7)-methyl 5'-triphosphoguanosine)-(N(6),2'-O-dimethyladenosine) in mRNA + 2-oxoglutarate + O2 = a 5'-end (N(7)-methyl 5'-triphosphoguanosine)-(2'-O-methyladenosine) in mRNA + formaldehyde + succinate + CO2</text>
        <dbReference type="Rhea" id="RHEA:57896"/>
        <dbReference type="Rhea" id="RHEA-COMP:11518"/>
        <dbReference type="Rhea" id="RHEA-COMP:11519"/>
        <dbReference type="ChEBI" id="CHEBI:15379"/>
        <dbReference type="ChEBI" id="CHEBI:16526"/>
        <dbReference type="ChEBI" id="CHEBI:16810"/>
        <dbReference type="ChEBI" id="CHEBI:16842"/>
        <dbReference type="ChEBI" id="CHEBI:30031"/>
        <dbReference type="ChEBI" id="CHEBI:85958"/>
        <dbReference type="ChEBI" id="CHEBI:85959"/>
    </reaction>
</comment>
<feature type="region of interest" description="Disordered" evidence="24">
    <location>
        <begin position="274"/>
        <end position="293"/>
    </location>
</feature>
<reference evidence="26" key="2">
    <citation type="submission" date="2025-09" db="UniProtKB">
        <authorList>
            <consortium name="Ensembl"/>
        </authorList>
    </citation>
    <scope>IDENTIFICATION</scope>
</reference>
<comment type="catalytic activity">
    <reaction evidence="21">
        <text>a 5'-end (N(7)-methyl 5'-triphosphoguanosine)-(N(6),2'-O-dimethyladenosine) in U6 snRNA + 2-oxoglutarate + O2 = a 5'-end (N(7)-methyl 5'-triphosphoguanosine)-(2'-O-methyladenosine) in U6 snRNA + formaldehyde + succinate + CO2</text>
        <dbReference type="Rhea" id="RHEA:57904"/>
        <dbReference type="Rhea" id="RHEA-COMP:15030"/>
        <dbReference type="Rhea" id="RHEA-COMP:15031"/>
        <dbReference type="ChEBI" id="CHEBI:15379"/>
        <dbReference type="ChEBI" id="CHEBI:16526"/>
        <dbReference type="ChEBI" id="CHEBI:16810"/>
        <dbReference type="ChEBI" id="CHEBI:16842"/>
        <dbReference type="ChEBI" id="CHEBI:30031"/>
        <dbReference type="ChEBI" id="CHEBI:85958"/>
        <dbReference type="ChEBI" id="CHEBI:85959"/>
    </reaction>
</comment>
<proteinExistence type="inferred from homology"/>
<dbReference type="GO" id="GO:0016607">
    <property type="term" value="C:nuclear speck"/>
    <property type="evidence" value="ECO:0007669"/>
    <property type="project" value="UniProtKB-SubCell"/>
</dbReference>
<name>A0A3B4BBB2_9GOBI</name>
<dbReference type="Proteomes" id="UP000261520">
    <property type="component" value="Unplaced"/>
</dbReference>
<dbReference type="AlphaFoldDB" id="A0A3B4BBB2"/>
<keyword evidence="8" id="KW-0479">Metal-binding</keyword>
<dbReference type="STRING" id="409849.ENSPMGP00000027037"/>
<evidence type="ECO:0000256" key="18">
    <source>
        <dbReference type="ARBA" id="ARBA00046452"/>
    </source>
</evidence>
<evidence type="ECO:0000256" key="22">
    <source>
        <dbReference type="ARBA" id="ARBA00049056"/>
    </source>
</evidence>
<dbReference type="Gene3D" id="2.60.120.590">
    <property type="entry name" value="Alpha-ketoglutarate-dependent dioxygenase AlkB-like"/>
    <property type="match status" value="2"/>
</dbReference>
<dbReference type="InterPro" id="IPR038413">
    <property type="entry name" value="FTO_C_sf"/>
</dbReference>
<protein>
    <recommendedName>
        <fullName evidence="6">Alpha-ketoglutarate-dependent dioxygenase FTO</fullName>
        <ecNumber evidence="5">1.14.11.53</ecNumber>
    </recommendedName>
    <alternativeName>
        <fullName evidence="13">U6 small nuclear RNA (2'-O-methyladenosine-N(6)-)-demethylase FTO</fullName>
    </alternativeName>
    <alternativeName>
        <fullName evidence="14">U6 small nuclear RNA N(6)-methyladenosine-demethylase FTO</fullName>
    </alternativeName>
    <alternativeName>
        <fullName evidence="16">mRNA (2'-O-methyladenosine-N(6)-)-demethylase FTO</fullName>
    </alternativeName>
    <alternativeName>
        <fullName evidence="17">mRNA N(6)-methyladenosine demethylase FTO</fullName>
    </alternativeName>
    <alternativeName>
        <fullName evidence="15">tRNA N1-methyl adenine demethylase FTO</fullName>
    </alternativeName>
</protein>
<keyword evidence="7" id="KW-0963">Cytoplasm</keyword>
<evidence type="ECO:0000256" key="3">
    <source>
        <dbReference type="ARBA" id="ARBA00004496"/>
    </source>
</evidence>
<evidence type="ECO:0000256" key="21">
    <source>
        <dbReference type="ARBA" id="ARBA00048582"/>
    </source>
</evidence>
<evidence type="ECO:0000256" key="7">
    <source>
        <dbReference type="ARBA" id="ARBA00022490"/>
    </source>
</evidence>
<comment type="similarity">
    <text evidence="4">Belongs to the fto family.</text>
</comment>
<evidence type="ECO:0000256" key="8">
    <source>
        <dbReference type="ARBA" id="ARBA00022723"/>
    </source>
</evidence>
<evidence type="ECO:0000256" key="4">
    <source>
        <dbReference type="ARBA" id="ARBA00006264"/>
    </source>
</evidence>
<dbReference type="GO" id="GO:0040014">
    <property type="term" value="P:regulation of multicellular organism growth"/>
    <property type="evidence" value="ECO:0007669"/>
    <property type="project" value="InterPro"/>
</dbReference>
<dbReference type="GO" id="GO:0035516">
    <property type="term" value="F:broad specificity oxidative DNA demethylase activity"/>
    <property type="evidence" value="ECO:0007669"/>
    <property type="project" value="InterPro"/>
</dbReference>
<evidence type="ECO:0000313" key="26">
    <source>
        <dbReference type="Ensembl" id="ENSPMGP00000027037.1"/>
    </source>
</evidence>
<evidence type="ECO:0000256" key="9">
    <source>
        <dbReference type="ARBA" id="ARBA00022964"/>
    </source>
</evidence>
<keyword evidence="10" id="KW-0560">Oxidoreductase</keyword>
<evidence type="ECO:0000313" key="27">
    <source>
        <dbReference type="Proteomes" id="UP000261520"/>
    </source>
</evidence>
<evidence type="ECO:0000256" key="12">
    <source>
        <dbReference type="ARBA" id="ARBA00023242"/>
    </source>
</evidence>
<evidence type="ECO:0000256" key="5">
    <source>
        <dbReference type="ARBA" id="ARBA00012931"/>
    </source>
</evidence>
<evidence type="ECO:0000256" key="1">
    <source>
        <dbReference type="ARBA" id="ARBA00001954"/>
    </source>
</evidence>
<evidence type="ECO:0000256" key="19">
    <source>
        <dbReference type="ARBA" id="ARBA00047457"/>
    </source>
</evidence>
<dbReference type="EC" id="1.14.11.53" evidence="5"/>
<evidence type="ECO:0000256" key="11">
    <source>
        <dbReference type="ARBA" id="ARBA00023004"/>
    </source>
</evidence>
<dbReference type="Gene3D" id="1.20.58.1470">
    <property type="entry name" value="FTO C-terminal domain"/>
    <property type="match status" value="1"/>
</dbReference>
<dbReference type="InterPro" id="IPR024367">
    <property type="entry name" value="FTO_cat_dom"/>
</dbReference>
<organism evidence="26 27">
    <name type="scientific">Periophthalmus magnuspinnatus</name>
    <dbReference type="NCBI Taxonomy" id="409849"/>
    <lineage>
        <taxon>Eukaryota</taxon>
        <taxon>Metazoa</taxon>
        <taxon>Chordata</taxon>
        <taxon>Craniata</taxon>
        <taxon>Vertebrata</taxon>
        <taxon>Euteleostomi</taxon>
        <taxon>Actinopterygii</taxon>
        <taxon>Neopterygii</taxon>
        <taxon>Teleostei</taxon>
        <taxon>Neoteleostei</taxon>
        <taxon>Acanthomorphata</taxon>
        <taxon>Gobiaria</taxon>
        <taxon>Gobiiformes</taxon>
        <taxon>Gobioidei</taxon>
        <taxon>Gobiidae</taxon>
        <taxon>Oxudercinae</taxon>
        <taxon>Periophthalmus</taxon>
    </lineage>
</organism>
<dbReference type="GO" id="GO:0042245">
    <property type="term" value="P:RNA repair"/>
    <property type="evidence" value="ECO:0007669"/>
    <property type="project" value="InterPro"/>
</dbReference>
<comment type="cofactor">
    <cofactor evidence="1">
        <name>Fe(2+)</name>
        <dbReference type="ChEBI" id="CHEBI:29033"/>
    </cofactor>
</comment>
<evidence type="ECO:0000256" key="2">
    <source>
        <dbReference type="ARBA" id="ARBA00004324"/>
    </source>
</evidence>
<comment type="catalytic activity">
    <reaction evidence="22">
        <text>N(6)-methyladenosine in U6 snRNA + 2-oxoglutarate + O2 = adenosine in U6 snRNA + formaldehyde + succinate + CO2</text>
        <dbReference type="Rhea" id="RHEA:57900"/>
        <dbReference type="Rhea" id="RHEA-COMP:13573"/>
        <dbReference type="Rhea" id="RHEA-COMP:13574"/>
        <dbReference type="ChEBI" id="CHEBI:15379"/>
        <dbReference type="ChEBI" id="CHEBI:16526"/>
        <dbReference type="ChEBI" id="CHEBI:16810"/>
        <dbReference type="ChEBI" id="CHEBI:16842"/>
        <dbReference type="ChEBI" id="CHEBI:30031"/>
        <dbReference type="ChEBI" id="CHEBI:74411"/>
        <dbReference type="ChEBI" id="CHEBI:74449"/>
    </reaction>
</comment>
<reference evidence="26" key="1">
    <citation type="submission" date="2025-08" db="UniProtKB">
        <authorList>
            <consortium name="Ensembl"/>
        </authorList>
    </citation>
    <scope>IDENTIFICATION</scope>
</reference>